<proteinExistence type="predicted"/>
<dbReference type="Proteomes" id="UP000639643">
    <property type="component" value="Unassembled WGS sequence"/>
</dbReference>
<protein>
    <submittedName>
        <fullName evidence="2">Uncharacterized protein</fullName>
    </submittedName>
</protein>
<accession>A0A8H6NUG7</accession>
<reference evidence="2" key="1">
    <citation type="journal article" date="2020" name="Phytopathology">
        <title>Genome Sequence Resources of Colletotrichum truncatum, C. plurivorum, C. musicola, and C. sojae: Four Species Pathogenic to Soybean (Glycine max).</title>
        <authorList>
            <person name="Rogerio F."/>
            <person name="Boufleur T.R."/>
            <person name="Ciampi-Guillardi M."/>
            <person name="Sukno S.A."/>
            <person name="Thon M.R."/>
            <person name="Massola Junior N.S."/>
            <person name="Baroncelli R."/>
        </authorList>
    </citation>
    <scope>NUCLEOTIDE SEQUENCE</scope>
    <source>
        <strain evidence="2">LFN0074</strain>
    </source>
</reference>
<evidence type="ECO:0000313" key="3">
    <source>
        <dbReference type="Proteomes" id="UP000639643"/>
    </source>
</evidence>
<dbReference type="EMBL" id="WIGM01000058">
    <property type="protein sequence ID" value="KAF6842845.1"/>
    <property type="molecule type" value="Genomic_DNA"/>
</dbReference>
<keyword evidence="3" id="KW-1185">Reference proteome</keyword>
<sequence>MGPEDERQQETLGGAQNTEGREAKGGPDSSTVQGAPALTPVVGPLGGGCGSDRPAVFLGEVHLAVLNAQSPPLSRG</sequence>
<comment type="caution">
    <text evidence="2">The sequence shown here is derived from an EMBL/GenBank/DDBJ whole genome shotgun (WGS) entry which is preliminary data.</text>
</comment>
<evidence type="ECO:0000256" key="1">
    <source>
        <dbReference type="SAM" id="MobiDB-lite"/>
    </source>
</evidence>
<gene>
    <name evidence="2" type="ORF">CMUS01_02710</name>
</gene>
<feature type="region of interest" description="Disordered" evidence="1">
    <location>
        <begin position="1"/>
        <end position="46"/>
    </location>
</feature>
<dbReference type="AlphaFoldDB" id="A0A8H6NUG7"/>
<organism evidence="2 3">
    <name type="scientific">Colletotrichum musicola</name>
    <dbReference type="NCBI Taxonomy" id="2175873"/>
    <lineage>
        <taxon>Eukaryota</taxon>
        <taxon>Fungi</taxon>
        <taxon>Dikarya</taxon>
        <taxon>Ascomycota</taxon>
        <taxon>Pezizomycotina</taxon>
        <taxon>Sordariomycetes</taxon>
        <taxon>Hypocreomycetidae</taxon>
        <taxon>Glomerellales</taxon>
        <taxon>Glomerellaceae</taxon>
        <taxon>Colletotrichum</taxon>
        <taxon>Colletotrichum orchidearum species complex</taxon>
    </lineage>
</organism>
<name>A0A8H6NUG7_9PEZI</name>
<evidence type="ECO:0000313" key="2">
    <source>
        <dbReference type="EMBL" id="KAF6842845.1"/>
    </source>
</evidence>